<name>A0A537LJ35_9BACT</name>
<feature type="compositionally biased region" description="Basic residues" evidence="1">
    <location>
        <begin position="181"/>
        <end position="197"/>
    </location>
</feature>
<sequence length="254" mass="28194">MEIVEIKRTLGGSVQVFPCEAAEVTPRRAVLLYTVSNARRIATLDLPPGTMTVAYYWADRPYNVYHWISPGGDTLGWYFNVSGPVRISERQVEWQDAAGSSTRTVSRKRWGNLSARRSRRRGRAYCGSTPTWCGRWRRRRTISWRGRPGDGDAAPAAGRGHHGVEPGDRARDRPGVCPRGRGGRPQRRPIHRRGAGRRGRDRERGGEGVGHPGRPGGSGGSPRPRDPGGRGDGARRRAGQQRRDRGSRGYLADR</sequence>
<dbReference type="InterPro" id="IPR035930">
    <property type="entry name" value="FomD-like_sf"/>
</dbReference>
<comment type="caution">
    <text evidence="2">The sequence shown here is derived from an EMBL/GenBank/DDBJ whole genome shotgun (WGS) entry which is preliminary data.</text>
</comment>
<dbReference type="Proteomes" id="UP000320393">
    <property type="component" value="Unassembled WGS sequence"/>
</dbReference>
<evidence type="ECO:0000313" key="3">
    <source>
        <dbReference type="Proteomes" id="UP000320393"/>
    </source>
</evidence>
<evidence type="ECO:0000313" key="2">
    <source>
        <dbReference type="EMBL" id="TMJ08044.1"/>
    </source>
</evidence>
<feature type="compositionally biased region" description="Gly residues" evidence="1">
    <location>
        <begin position="207"/>
        <end position="220"/>
    </location>
</feature>
<dbReference type="SUPFAM" id="SSF159234">
    <property type="entry name" value="FomD-like"/>
    <property type="match status" value="1"/>
</dbReference>
<feature type="compositionally biased region" description="Basic and acidic residues" evidence="1">
    <location>
        <begin position="162"/>
        <end position="174"/>
    </location>
</feature>
<reference evidence="2 3" key="1">
    <citation type="journal article" date="2019" name="Nat. Microbiol.">
        <title>Mediterranean grassland soil C-N compound turnover is dependent on rainfall and depth, and is mediated by genomically divergent microorganisms.</title>
        <authorList>
            <person name="Diamond S."/>
            <person name="Andeer P.F."/>
            <person name="Li Z."/>
            <person name="Crits-Christoph A."/>
            <person name="Burstein D."/>
            <person name="Anantharaman K."/>
            <person name="Lane K.R."/>
            <person name="Thomas B.C."/>
            <person name="Pan C."/>
            <person name="Northen T.R."/>
            <person name="Banfield J.F."/>
        </authorList>
    </citation>
    <scope>NUCLEOTIDE SEQUENCE [LARGE SCALE GENOMIC DNA]</scope>
    <source>
        <strain evidence="2">NP_5</strain>
    </source>
</reference>
<dbReference type="AlphaFoldDB" id="A0A537LJ35"/>
<dbReference type="Gene3D" id="2.40.380.10">
    <property type="entry name" value="FomD-like"/>
    <property type="match status" value="1"/>
</dbReference>
<gene>
    <name evidence="2" type="ORF">E6H02_10565</name>
</gene>
<accession>A0A537LJ35</accession>
<feature type="compositionally biased region" description="Basic residues" evidence="1">
    <location>
        <begin position="105"/>
        <end position="114"/>
    </location>
</feature>
<feature type="compositionally biased region" description="Basic and acidic residues" evidence="1">
    <location>
        <begin position="223"/>
        <end position="254"/>
    </location>
</feature>
<feature type="region of interest" description="Disordered" evidence="1">
    <location>
        <begin position="95"/>
        <end position="114"/>
    </location>
</feature>
<proteinExistence type="predicted"/>
<protein>
    <submittedName>
        <fullName evidence="2">DUF402 domain-containing protein</fullName>
    </submittedName>
</protein>
<evidence type="ECO:0000256" key="1">
    <source>
        <dbReference type="SAM" id="MobiDB-lite"/>
    </source>
</evidence>
<feature type="region of interest" description="Disordered" evidence="1">
    <location>
        <begin position="143"/>
        <end position="254"/>
    </location>
</feature>
<organism evidence="2 3">
    <name type="scientific">Candidatus Segetimicrobium genomatis</name>
    <dbReference type="NCBI Taxonomy" id="2569760"/>
    <lineage>
        <taxon>Bacteria</taxon>
        <taxon>Bacillati</taxon>
        <taxon>Candidatus Sysuimicrobiota</taxon>
        <taxon>Candidatus Sysuimicrobiia</taxon>
        <taxon>Candidatus Sysuimicrobiales</taxon>
        <taxon>Candidatus Segetimicrobiaceae</taxon>
        <taxon>Candidatus Segetimicrobium</taxon>
    </lineage>
</organism>
<dbReference type="EMBL" id="VBAM01000430">
    <property type="protein sequence ID" value="TMJ08044.1"/>
    <property type="molecule type" value="Genomic_DNA"/>
</dbReference>
<feature type="compositionally biased region" description="Low complexity" evidence="1">
    <location>
        <begin position="143"/>
        <end position="158"/>
    </location>
</feature>